<comment type="caution">
    <text evidence="2">The sequence shown here is derived from an EMBL/GenBank/DDBJ whole genome shotgun (WGS) entry which is preliminary data.</text>
</comment>
<dbReference type="RefSeq" id="WP_064219760.1">
    <property type="nucleotide sequence ID" value="NZ_LVXZ01000171.1"/>
</dbReference>
<dbReference type="InterPro" id="IPR052163">
    <property type="entry name" value="DGC-Regulatory_Protein"/>
</dbReference>
<gene>
    <name evidence="2" type="ORF">A4H96_11705</name>
</gene>
<evidence type="ECO:0000313" key="2">
    <source>
        <dbReference type="EMBL" id="OAP88159.1"/>
    </source>
</evidence>
<evidence type="ECO:0000259" key="1">
    <source>
        <dbReference type="PROSITE" id="PS50887"/>
    </source>
</evidence>
<dbReference type="CDD" id="cd01949">
    <property type="entry name" value="GGDEF"/>
    <property type="match status" value="1"/>
</dbReference>
<protein>
    <recommendedName>
        <fullName evidence="1">GGDEF domain-containing protein</fullName>
    </recommendedName>
</protein>
<organism evidence="2 3">
    <name type="scientific">Acidithiobacillus ferrooxidans</name>
    <name type="common">Thiobacillus ferrooxidans</name>
    <dbReference type="NCBI Taxonomy" id="920"/>
    <lineage>
        <taxon>Bacteria</taxon>
        <taxon>Pseudomonadati</taxon>
        <taxon>Pseudomonadota</taxon>
        <taxon>Acidithiobacillia</taxon>
        <taxon>Acidithiobacillales</taxon>
        <taxon>Acidithiobacillaceae</taxon>
        <taxon>Acidithiobacillus</taxon>
    </lineage>
</organism>
<accession>A0A179B9W8</accession>
<proteinExistence type="predicted"/>
<name>A0A179B9W8_ACIFR</name>
<feature type="domain" description="GGDEF" evidence="1">
    <location>
        <begin position="256"/>
        <end position="381"/>
    </location>
</feature>
<dbReference type="Pfam" id="PF13185">
    <property type="entry name" value="GAF_2"/>
    <property type="match status" value="1"/>
</dbReference>
<dbReference type="NCBIfam" id="TIGR00254">
    <property type="entry name" value="GGDEF"/>
    <property type="match status" value="1"/>
</dbReference>
<evidence type="ECO:0000313" key="3">
    <source>
        <dbReference type="Proteomes" id="UP000078302"/>
    </source>
</evidence>
<dbReference type="EMBL" id="LVXZ01000171">
    <property type="protein sequence ID" value="OAP88159.1"/>
    <property type="molecule type" value="Genomic_DNA"/>
</dbReference>
<dbReference type="InterPro" id="IPR000160">
    <property type="entry name" value="GGDEF_dom"/>
</dbReference>
<dbReference type="PANTHER" id="PTHR46663">
    <property type="entry name" value="DIGUANYLATE CYCLASE DGCT-RELATED"/>
    <property type="match status" value="1"/>
</dbReference>
<dbReference type="InterPro" id="IPR003018">
    <property type="entry name" value="GAF"/>
</dbReference>
<dbReference type="AlphaFoldDB" id="A0A179B9W8"/>
<dbReference type="Gene3D" id="3.30.450.40">
    <property type="match status" value="1"/>
</dbReference>
<dbReference type="InterPro" id="IPR043128">
    <property type="entry name" value="Rev_trsase/Diguanyl_cyclase"/>
</dbReference>
<dbReference type="OrthoDB" id="9803824at2"/>
<dbReference type="Gene3D" id="3.30.70.270">
    <property type="match status" value="1"/>
</dbReference>
<dbReference type="SMART" id="SM00267">
    <property type="entry name" value="GGDEF"/>
    <property type="match status" value="1"/>
</dbReference>
<sequence length="420" mass="45573">MPRFWAQTMTPDDGRACSTRATSRDLFYRAITQVNRMLTHPQPESSIEDILSRGVSLIANILQAPLVWIGIAPNGQSELSIAAAASPGVSGLASMRVSVDPDVPEGAGPSGQSVRSGQPYVCHRDDPIMAPWRNLAIANGIGGFAGAPFYLNEGDRGIVSICRRDEESFPEDVVGLIFHLAEDVGTFLDRLCNLLNQLVSNIHIALDEYHSRQQLAAERESHAWQAHHDCLTGLPNRLGLARRLGDASARALRHERLLAVGMLDLDDFKAINDIHGHAIGDRLLVDMAGRLKRALRHTDFAARLGGDEFVLVLEDLQDLGYLEAVIAKVGEVLCWADPRVGCEKSPVAGDDATAEYVVLPHNGRYRGLGVDGHDHRHRPSCLPPGVGGHAQSLPDGGHGGLDSRRRCGRFLPANPVQRDS</sequence>
<dbReference type="InterPro" id="IPR029016">
    <property type="entry name" value="GAF-like_dom_sf"/>
</dbReference>
<keyword evidence="3" id="KW-1185">Reference proteome</keyword>
<reference evidence="2 3" key="1">
    <citation type="submission" date="2016-04" db="EMBL/GenBank/DDBJ databases">
        <title>Acidithiobacillus ferrooxidans genome sequencing and assembly.</title>
        <authorList>
            <person name="Zhou Z."/>
        </authorList>
    </citation>
    <scope>NUCLEOTIDE SEQUENCE [LARGE SCALE GENOMIC DNA]</scope>
    <source>
        <strain evidence="2 3">BY0502</strain>
    </source>
</reference>
<dbReference type="PANTHER" id="PTHR46663:SF2">
    <property type="entry name" value="GGDEF DOMAIN-CONTAINING PROTEIN"/>
    <property type="match status" value="1"/>
</dbReference>
<dbReference type="PROSITE" id="PS50887">
    <property type="entry name" value="GGDEF"/>
    <property type="match status" value="1"/>
</dbReference>
<dbReference type="InterPro" id="IPR029787">
    <property type="entry name" value="Nucleotide_cyclase"/>
</dbReference>
<dbReference type="SUPFAM" id="SSF55781">
    <property type="entry name" value="GAF domain-like"/>
    <property type="match status" value="1"/>
</dbReference>
<dbReference type="SUPFAM" id="SSF55073">
    <property type="entry name" value="Nucleotide cyclase"/>
    <property type="match status" value="1"/>
</dbReference>
<dbReference type="Proteomes" id="UP000078302">
    <property type="component" value="Unassembled WGS sequence"/>
</dbReference>
<dbReference type="Pfam" id="PF00990">
    <property type="entry name" value="GGDEF"/>
    <property type="match status" value="1"/>
</dbReference>